<dbReference type="EMBL" id="JAUSRF010000002">
    <property type="protein sequence ID" value="MDP9836030.1"/>
    <property type="molecule type" value="Genomic_DNA"/>
</dbReference>
<protein>
    <submittedName>
        <fullName evidence="2">Uncharacterized protein</fullName>
    </submittedName>
</protein>
<accession>A0ABT9PP99</accession>
<evidence type="ECO:0000313" key="2">
    <source>
        <dbReference type="EMBL" id="MDP9836030.1"/>
    </source>
</evidence>
<reference evidence="2 3" key="1">
    <citation type="submission" date="2023-07" db="EMBL/GenBank/DDBJ databases">
        <title>Sorghum-associated microbial communities from plants grown in Nebraska, USA.</title>
        <authorList>
            <person name="Schachtman D."/>
        </authorList>
    </citation>
    <scope>NUCLEOTIDE SEQUENCE [LARGE SCALE GENOMIC DNA]</scope>
    <source>
        <strain evidence="2 3">DS1307</strain>
    </source>
</reference>
<dbReference type="Proteomes" id="UP001241472">
    <property type="component" value="Unassembled WGS sequence"/>
</dbReference>
<feature type="compositionally biased region" description="Gly residues" evidence="1">
    <location>
        <begin position="205"/>
        <end position="222"/>
    </location>
</feature>
<feature type="compositionally biased region" description="Basic and acidic residues" evidence="1">
    <location>
        <begin position="228"/>
        <end position="241"/>
    </location>
</feature>
<organism evidence="2 3">
    <name type="scientific">Neorhizobium huautlense</name>
    <dbReference type="NCBI Taxonomy" id="67774"/>
    <lineage>
        <taxon>Bacteria</taxon>
        <taxon>Pseudomonadati</taxon>
        <taxon>Pseudomonadota</taxon>
        <taxon>Alphaproteobacteria</taxon>
        <taxon>Hyphomicrobiales</taxon>
        <taxon>Rhizobiaceae</taxon>
        <taxon>Rhizobium/Agrobacterium group</taxon>
        <taxon>Neorhizobium</taxon>
    </lineage>
</organism>
<comment type="caution">
    <text evidence="2">The sequence shown here is derived from an EMBL/GenBank/DDBJ whole genome shotgun (WGS) entry which is preliminary data.</text>
</comment>
<feature type="region of interest" description="Disordered" evidence="1">
    <location>
        <begin position="193"/>
        <end position="257"/>
    </location>
</feature>
<dbReference type="RefSeq" id="WP_306831268.1">
    <property type="nucleotide sequence ID" value="NZ_JAUSRF010000002.1"/>
</dbReference>
<evidence type="ECO:0000313" key="3">
    <source>
        <dbReference type="Proteomes" id="UP001241472"/>
    </source>
</evidence>
<keyword evidence="3" id="KW-1185">Reference proteome</keyword>
<name>A0ABT9PP99_9HYPH</name>
<feature type="compositionally biased region" description="Basic and acidic residues" evidence="1">
    <location>
        <begin position="294"/>
        <end position="316"/>
    </location>
</feature>
<sequence length="316" mass="32030">MKGIKIRLSRKLALILGGIVVLGGGSGAAALYASHAGYLGSSSANINGLTCSTVQTVKIKRDDQYWVRKYVVADTGDGPARIRTAVRVAKAVQKSEKADLVQVAILDKSGPTDRAAMRGRAIGAQVIYTPDPSKVPDGVMNHPLAAFYLDGTADATGQYYGMRVDLPYEDIDGMAASLTDFADCIEPVVAGAEGGHGGSAKAKGGESGHGGGEASGHGGGHGETPAAESHDAAPAEGHDAPAAEGHGPPDGGEVVASTPQEKGFIASITGMFFGDKKDEAPVIDENTTAAAGEHAADNAGHEAKAAEPKVTEPAGH</sequence>
<proteinExistence type="predicted"/>
<feature type="region of interest" description="Disordered" evidence="1">
    <location>
        <begin position="283"/>
        <end position="316"/>
    </location>
</feature>
<evidence type="ECO:0000256" key="1">
    <source>
        <dbReference type="SAM" id="MobiDB-lite"/>
    </source>
</evidence>
<gene>
    <name evidence="2" type="ORF">J2T09_000772</name>
</gene>